<dbReference type="Pfam" id="PF00905">
    <property type="entry name" value="Transpeptidase"/>
    <property type="match status" value="1"/>
</dbReference>
<evidence type="ECO:0000256" key="9">
    <source>
        <dbReference type="ARBA" id="ARBA00022984"/>
    </source>
</evidence>
<evidence type="ECO:0000256" key="4">
    <source>
        <dbReference type="ARBA" id="ARBA00022676"/>
    </source>
</evidence>
<evidence type="ECO:0000256" key="8">
    <source>
        <dbReference type="ARBA" id="ARBA00022960"/>
    </source>
</evidence>
<gene>
    <name evidence="19" type="ORF">JOC31_001554</name>
</gene>
<name>A0ABS2PP23_9STRE</name>
<dbReference type="InterPro" id="IPR001460">
    <property type="entry name" value="PCN-bd_Tpept"/>
</dbReference>
<evidence type="ECO:0000256" key="3">
    <source>
        <dbReference type="ARBA" id="ARBA00022670"/>
    </source>
</evidence>
<keyword evidence="10 16" id="KW-1133">Transmembrane helix</keyword>
<evidence type="ECO:0000256" key="10">
    <source>
        <dbReference type="ARBA" id="ARBA00022989"/>
    </source>
</evidence>
<keyword evidence="11 16" id="KW-0472">Membrane</keyword>
<keyword evidence="2" id="KW-0121">Carboxypeptidase</keyword>
<dbReference type="RefSeq" id="WP_205017595.1">
    <property type="nucleotide sequence ID" value="NZ_JAFBEI010000033.1"/>
</dbReference>
<evidence type="ECO:0000256" key="12">
    <source>
        <dbReference type="ARBA" id="ARBA00023268"/>
    </source>
</evidence>
<dbReference type="InterPro" id="IPR036950">
    <property type="entry name" value="PBP_transglycosylase"/>
</dbReference>
<evidence type="ECO:0000256" key="14">
    <source>
        <dbReference type="ARBA" id="ARBA00034000"/>
    </source>
</evidence>
<dbReference type="NCBIfam" id="NF038274">
    <property type="entry name" value="strep_PBP1B"/>
    <property type="match status" value="1"/>
</dbReference>
<feature type="transmembrane region" description="Helical" evidence="16">
    <location>
        <begin position="36"/>
        <end position="57"/>
    </location>
</feature>
<feature type="domain" description="Glycosyl transferase family 51" evidence="18">
    <location>
        <begin position="89"/>
        <end position="278"/>
    </location>
</feature>
<dbReference type="Proteomes" id="UP000809081">
    <property type="component" value="Unassembled WGS sequence"/>
</dbReference>
<evidence type="ECO:0000256" key="15">
    <source>
        <dbReference type="ARBA" id="ARBA00049902"/>
    </source>
</evidence>
<dbReference type="SUPFAM" id="SSF53955">
    <property type="entry name" value="Lysozyme-like"/>
    <property type="match status" value="1"/>
</dbReference>
<feature type="domain" description="Penicillin-binding protein transpeptidase" evidence="17">
    <location>
        <begin position="400"/>
        <end position="634"/>
    </location>
</feature>
<dbReference type="InterPro" id="IPR023346">
    <property type="entry name" value="Lysozyme-like_dom_sf"/>
</dbReference>
<evidence type="ECO:0000256" key="5">
    <source>
        <dbReference type="ARBA" id="ARBA00022679"/>
    </source>
</evidence>
<keyword evidence="13" id="KW-0961">Cell wall biogenesis/degradation</keyword>
<keyword evidence="20" id="KW-1185">Reference proteome</keyword>
<evidence type="ECO:0000256" key="6">
    <source>
        <dbReference type="ARBA" id="ARBA00022692"/>
    </source>
</evidence>
<keyword evidence="4" id="KW-0328">Glycosyltransferase</keyword>
<keyword evidence="7" id="KW-0378">Hydrolase</keyword>
<dbReference type="EMBL" id="JAFBEI010000033">
    <property type="protein sequence ID" value="MBM7636730.1"/>
    <property type="molecule type" value="Genomic_DNA"/>
</dbReference>
<accession>A0ABS2PP23</accession>
<dbReference type="InterPro" id="IPR012338">
    <property type="entry name" value="Beta-lactam/transpept-like"/>
</dbReference>
<evidence type="ECO:0000256" key="13">
    <source>
        <dbReference type="ARBA" id="ARBA00023316"/>
    </source>
</evidence>
<dbReference type="SUPFAM" id="SSF56601">
    <property type="entry name" value="beta-lactamase/transpeptidase-like"/>
    <property type="match status" value="1"/>
</dbReference>
<protein>
    <submittedName>
        <fullName evidence="19">Penicillin-binding protein</fullName>
    </submittedName>
</protein>
<reference evidence="19 20" key="1">
    <citation type="submission" date="2021-01" db="EMBL/GenBank/DDBJ databases">
        <title>Genomic Encyclopedia of Type Strains, Phase IV (KMG-IV): sequencing the most valuable type-strain genomes for metagenomic binning, comparative biology and taxonomic classification.</title>
        <authorList>
            <person name="Goeker M."/>
        </authorList>
    </citation>
    <scope>NUCLEOTIDE SEQUENCE [LARGE SCALE GENOMIC DNA]</scope>
    <source>
        <strain evidence="19 20">DSM 27513</strain>
    </source>
</reference>
<comment type="catalytic activity">
    <reaction evidence="14">
        <text>Preferential cleavage: (Ac)2-L-Lys-D-Ala-|-D-Ala. Also transpeptidation of peptidyl-alanyl moieties that are N-acyl substituents of D-alanine.</text>
        <dbReference type="EC" id="3.4.16.4"/>
    </reaction>
</comment>
<evidence type="ECO:0000256" key="2">
    <source>
        <dbReference type="ARBA" id="ARBA00022645"/>
    </source>
</evidence>
<dbReference type="Gene3D" id="3.40.50.12800">
    <property type="match status" value="1"/>
</dbReference>
<evidence type="ECO:0000256" key="1">
    <source>
        <dbReference type="ARBA" id="ARBA00022475"/>
    </source>
</evidence>
<keyword evidence="8" id="KW-0133">Cell shape</keyword>
<keyword evidence="12" id="KW-0511">Multifunctional enzyme</keyword>
<evidence type="ECO:0000259" key="17">
    <source>
        <dbReference type="Pfam" id="PF00905"/>
    </source>
</evidence>
<keyword evidence="3" id="KW-0645">Protease</keyword>
<dbReference type="Pfam" id="PF00912">
    <property type="entry name" value="Transgly"/>
    <property type="match status" value="1"/>
</dbReference>
<evidence type="ECO:0000256" key="16">
    <source>
        <dbReference type="SAM" id="Phobius"/>
    </source>
</evidence>
<dbReference type="PANTHER" id="PTHR32282:SF32">
    <property type="entry name" value="PENICILLIN-BINDING PROTEIN 2A"/>
    <property type="match status" value="1"/>
</dbReference>
<keyword evidence="9" id="KW-0573">Peptidoglycan synthesis</keyword>
<evidence type="ECO:0000313" key="20">
    <source>
        <dbReference type="Proteomes" id="UP000809081"/>
    </source>
</evidence>
<keyword evidence="6 16" id="KW-0812">Transmembrane</keyword>
<evidence type="ECO:0000256" key="11">
    <source>
        <dbReference type="ARBA" id="ARBA00023136"/>
    </source>
</evidence>
<dbReference type="Gene3D" id="3.40.710.10">
    <property type="entry name" value="DD-peptidase/beta-lactamase superfamily"/>
    <property type="match status" value="1"/>
</dbReference>
<dbReference type="InterPro" id="IPR050396">
    <property type="entry name" value="Glycosyltr_51/Transpeptidase"/>
</dbReference>
<comment type="catalytic activity">
    <reaction evidence="15">
        <text>[GlcNAc-(1-&gt;4)-Mur2Ac(oyl-L-Ala-gamma-D-Glu-L-Lys-D-Ala-D-Ala)](n)-di-trans,octa-cis-undecaprenyl diphosphate + beta-D-GlcNAc-(1-&gt;4)-Mur2Ac(oyl-L-Ala-gamma-D-Glu-L-Lys-D-Ala-D-Ala)-di-trans,octa-cis-undecaprenyl diphosphate = [GlcNAc-(1-&gt;4)-Mur2Ac(oyl-L-Ala-gamma-D-Glu-L-Lys-D-Ala-D-Ala)](n+1)-di-trans,octa-cis-undecaprenyl diphosphate + di-trans,octa-cis-undecaprenyl diphosphate + H(+)</text>
        <dbReference type="Rhea" id="RHEA:23708"/>
        <dbReference type="Rhea" id="RHEA-COMP:9602"/>
        <dbReference type="Rhea" id="RHEA-COMP:9603"/>
        <dbReference type="ChEBI" id="CHEBI:15378"/>
        <dbReference type="ChEBI" id="CHEBI:58405"/>
        <dbReference type="ChEBI" id="CHEBI:60033"/>
        <dbReference type="ChEBI" id="CHEBI:78435"/>
        <dbReference type="EC" id="2.4.99.28"/>
    </reaction>
</comment>
<dbReference type="Gene3D" id="1.10.3810.10">
    <property type="entry name" value="Biosynthetic peptidoglycan transglycosylase-like"/>
    <property type="match status" value="1"/>
</dbReference>
<keyword evidence="1" id="KW-1003">Cell membrane</keyword>
<evidence type="ECO:0000313" key="19">
    <source>
        <dbReference type="EMBL" id="MBM7636730.1"/>
    </source>
</evidence>
<evidence type="ECO:0000259" key="18">
    <source>
        <dbReference type="Pfam" id="PF00912"/>
    </source>
</evidence>
<keyword evidence="5" id="KW-0808">Transferase</keyword>
<proteinExistence type="predicted"/>
<evidence type="ECO:0000256" key="7">
    <source>
        <dbReference type="ARBA" id="ARBA00022801"/>
    </source>
</evidence>
<organism evidence="19 20">
    <name type="scientific">Streptococcus saliviloxodontae</name>
    <dbReference type="NCBI Taxonomy" id="1349416"/>
    <lineage>
        <taxon>Bacteria</taxon>
        <taxon>Bacillati</taxon>
        <taxon>Bacillota</taxon>
        <taxon>Bacilli</taxon>
        <taxon>Lactobacillales</taxon>
        <taxon>Streptococcaceae</taxon>
        <taxon>Streptococcus</taxon>
    </lineage>
</organism>
<dbReference type="InterPro" id="IPR001264">
    <property type="entry name" value="Glyco_trans_51"/>
</dbReference>
<sequence length="765" mass="83136">MFNFRKKEKKDKDAQRLDALDFVSIFMRTLKLLSDFVYVLLILMMMLGAGIGLGYLGSQIDNVKVPSQETLVKQVNSVTLVSQMSYSDGSLISDLDTDLLRTPVESSAISQNIKHAIVSTEDENFETHKGVVPKAVFRALLTSVVGLGETSGGSTLTQQLIKQQILGDDPTFKRKAKELIYALALERYMDKDAILTAYLNVSPFGRNNKGQNIAGVEEAAQGIFGVSAKDLTIPQAAFIAGLPQSPIVYSPYNSDGSLKDADDLSYGVKREQAVLYNMYRSSYLTKEEYDTYKSYDITQDFLSSGVAETTSHDYLYYAVFDEAQDLMYDYLIKRDGVSDQDLKNDKTKQAYQQLAKETLKTGGYTIKTTINKSIYAAMQTAAANYGSLLDDSTGQVQMGNVLMDNSTGAILGFVGGRDYNENQNNHAFNSYRSPGSSIKPILAYSIGIDQGFLGSASILSNYPATFSSGEKIMHDTSEGTGMMTLQDALNSSWNIPAYWTYQKLLNEGVDVKSYMSKMGYTIDDYNIESLPLGGGIDVSVFQQTNAYQTLANGGVYNKGHMVESIVDSDGDVIYQHEAAPVRVYSAATASIMEELLRGVIKSGTTTSFKSVLTGLNATAGNADWVGKTGTSNNYVDSWLVVSTPKVTLGSWSGHDDNSPMSNSSGTNNNRYIANLVNSIYQAAPDVLGVSDKFSLDSSVIKSTVLKSTGLKAATVSVNGSNISVSGETTTSYWAKNGAGNTVYKFAMGGSDSDYQDAWQKILSGK</sequence>
<dbReference type="PANTHER" id="PTHR32282">
    <property type="entry name" value="BINDING PROTEIN TRANSPEPTIDASE, PUTATIVE-RELATED"/>
    <property type="match status" value="1"/>
</dbReference>
<comment type="caution">
    <text evidence="19">The sequence shown here is derived from an EMBL/GenBank/DDBJ whole genome shotgun (WGS) entry which is preliminary data.</text>
</comment>